<protein>
    <submittedName>
        <fullName evidence="1">Uncharacterized protein</fullName>
    </submittedName>
</protein>
<sequence length="186" mass="21255">MGPATFVEFCRILATEGGFRSTQRATVEEQVAKFLWIIGQDTRHSACSLLFHRSGETVSRHFHKVLEAIIELEDKYLLQPNGLQVPLEIQNHSRFYPYFKDCVGAIDGTHIRLKVPVVHAARYRGRKEYPTMNVLAVCTFDLKFTYVLTGWEGTAFDSRIMKNALTRDYPLHIPTGISLKFGLFCI</sequence>
<proteinExistence type="predicted"/>
<accession>A0ACC1BWA1</accession>
<reference evidence="2" key="1">
    <citation type="journal article" date="2023" name="G3 (Bethesda)">
        <title>Genome assembly and association tests identify interacting loci associated with vigor, precocity, and sex in interspecific pistachio rootstocks.</title>
        <authorList>
            <person name="Palmer W."/>
            <person name="Jacygrad E."/>
            <person name="Sagayaradj S."/>
            <person name="Cavanaugh K."/>
            <person name="Han R."/>
            <person name="Bertier L."/>
            <person name="Beede B."/>
            <person name="Kafkas S."/>
            <person name="Golino D."/>
            <person name="Preece J."/>
            <person name="Michelmore R."/>
        </authorList>
    </citation>
    <scope>NUCLEOTIDE SEQUENCE [LARGE SCALE GENOMIC DNA]</scope>
</reference>
<organism evidence="1 2">
    <name type="scientific">Pistacia atlantica</name>
    <dbReference type="NCBI Taxonomy" id="434234"/>
    <lineage>
        <taxon>Eukaryota</taxon>
        <taxon>Viridiplantae</taxon>
        <taxon>Streptophyta</taxon>
        <taxon>Embryophyta</taxon>
        <taxon>Tracheophyta</taxon>
        <taxon>Spermatophyta</taxon>
        <taxon>Magnoliopsida</taxon>
        <taxon>eudicotyledons</taxon>
        <taxon>Gunneridae</taxon>
        <taxon>Pentapetalae</taxon>
        <taxon>rosids</taxon>
        <taxon>malvids</taxon>
        <taxon>Sapindales</taxon>
        <taxon>Anacardiaceae</taxon>
        <taxon>Pistacia</taxon>
    </lineage>
</organism>
<dbReference type="EMBL" id="CM047899">
    <property type="protein sequence ID" value="KAJ0103355.1"/>
    <property type="molecule type" value="Genomic_DNA"/>
</dbReference>
<comment type="caution">
    <text evidence="1">The sequence shown here is derived from an EMBL/GenBank/DDBJ whole genome shotgun (WGS) entry which is preliminary data.</text>
</comment>
<name>A0ACC1BWA1_9ROSI</name>
<keyword evidence="2" id="KW-1185">Reference proteome</keyword>
<evidence type="ECO:0000313" key="1">
    <source>
        <dbReference type="EMBL" id="KAJ0103355.1"/>
    </source>
</evidence>
<gene>
    <name evidence="1" type="ORF">Patl1_05517</name>
</gene>
<dbReference type="Proteomes" id="UP001164250">
    <property type="component" value="Chromosome 3"/>
</dbReference>
<evidence type="ECO:0000313" key="2">
    <source>
        <dbReference type="Proteomes" id="UP001164250"/>
    </source>
</evidence>